<comment type="caution">
    <text evidence="4">The sequence shown here is derived from an EMBL/GenBank/DDBJ whole genome shotgun (WGS) entry which is preliminary data.</text>
</comment>
<dbReference type="GO" id="GO:0050322">
    <property type="term" value="F:taurine-2-oxoglutarate transaminase activity"/>
    <property type="evidence" value="ECO:0007669"/>
    <property type="project" value="UniProtKB-EC"/>
</dbReference>
<dbReference type="RefSeq" id="WP_179488975.1">
    <property type="nucleotide sequence ID" value="NZ_JACCCW010000001.1"/>
</dbReference>
<protein>
    <submittedName>
        <fullName evidence="4">Taurine--2-oxoglutarate transaminase</fullName>
        <ecNumber evidence="4">2.6.1.55</ecNumber>
    </submittedName>
</protein>
<evidence type="ECO:0000256" key="1">
    <source>
        <dbReference type="ARBA" id="ARBA00008954"/>
    </source>
</evidence>
<dbReference type="InterPro" id="IPR015422">
    <property type="entry name" value="PyrdxlP-dep_Trfase_small"/>
</dbReference>
<dbReference type="InterPro" id="IPR005814">
    <property type="entry name" value="Aminotrans_3"/>
</dbReference>
<dbReference type="Pfam" id="PF00202">
    <property type="entry name" value="Aminotran_3"/>
    <property type="match status" value="1"/>
</dbReference>
<sequence>MSPTETVPDLMHGMTTEEICDITRKHNYGTWRYQKAWKPIQMVDAQDSHIIDGNGKRYLDFSSQLMCMNLGHKNAAVIESIAAQARELPYAMPGYATATRAELSKLLLEVLPSALTKFFFATSGTEANEAAFKIARMYTGKSKIIARYRSYHGSTTGSIAATGDPRRWAMEPGGKGPGIIFSPEVNCYRCPIKHTYPQCGIACADYLEHMIRNESDVAAVIVEPIVGTNGVLVPPDEYFPTLRKICDDNNVLMIVDEVMTGWGRTGKWFAVDHWGIQPDILVTAKGITSAYVPLGLTATTQKIADFFVDHFFAHGHTYEAHPMTLAPAVATIHEMQRLNLVDRAAELGPYIEAKLQDLKLRHPSIGDIRGKGLFWALDLVKNRDTKEPFNTYADKVAGIPSLVDQIAGKMMADGVTCQAWVSHFVIAPPLIITKEEIDLGIAVLDKHLHLADEKCSRGLPSGLTSITSNS</sequence>
<organism evidence="4 5">
    <name type="scientific">Granulicella arctica</name>
    <dbReference type="NCBI Taxonomy" id="940613"/>
    <lineage>
        <taxon>Bacteria</taxon>
        <taxon>Pseudomonadati</taxon>
        <taxon>Acidobacteriota</taxon>
        <taxon>Terriglobia</taxon>
        <taxon>Terriglobales</taxon>
        <taxon>Acidobacteriaceae</taxon>
        <taxon>Granulicella</taxon>
    </lineage>
</organism>
<dbReference type="AlphaFoldDB" id="A0A7Y9TKA0"/>
<dbReference type="CDD" id="cd00610">
    <property type="entry name" value="OAT_like"/>
    <property type="match status" value="1"/>
</dbReference>
<name>A0A7Y9TKA0_9BACT</name>
<dbReference type="EMBL" id="JACCCW010000001">
    <property type="protein sequence ID" value="NYF79062.1"/>
    <property type="molecule type" value="Genomic_DNA"/>
</dbReference>
<dbReference type="SUPFAM" id="SSF53383">
    <property type="entry name" value="PLP-dependent transferases"/>
    <property type="match status" value="1"/>
</dbReference>
<keyword evidence="4" id="KW-0032">Aminotransferase</keyword>
<evidence type="ECO:0000256" key="3">
    <source>
        <dbReference type="RuleBase" id="RU003560"/>
    </source>
</evidence>
<dbReference type="GO" id="GO:0030170">
    <property type="term" value="F:pyridoxal phosphate binding"/>
    <property type="evidence" value="ECO:0007669"/>
    <property type="project" value="InterPro"/>
</dbReference>
<evidence type="ECO:0000313" key="5">
    <source>
        <dbReference type="Proteomes" id="UP000589520"/>
    </source>
</evidence>
<dbReference type="Proteomes" id="UP000589520">
    <property type="component" value="Unassembled WGS sequence"/>
</dbReference>
<reference evidence="4 5" key="1">
    <citation type="submission" date="2020-07" db="EMBL/GenBank/DDBJ databases">
        <title>Genomic Encyclopedia of Type Strains, Phase IV (KMG-V): Genome sequencing to study the core and pangenomes of soil and plant-associated prokaryotes.</title>
        <authorList>
            <person name="Whitman W."/>
        </authorList>
    </citation>
    <scope>NUCLEOTIDE SEQUENCE [LARGE SCALE GENOMIC DNA]</scope>
    <source>
        <strain evidence="4 5">X4EP2</strain>
    </source>
</reference>
<dbReference type="PANTHER" id="PTHR43094">
    <property type="entry name" value="AMINOTRANSFERASE"/>
    <property type="match status" value="1"/>
</dbReference>
<dbReference type="Gene3D" id="3.90.1150.10">
    <property type="entry name" value="Aspartate Aminotransferase, domain 1"/>
    <property type="match status" value="1"/>
</dbReference>
<keyword evidence="2 3" id="KW-0663">Pyridoxal phosphate</keyword>
<proteinExistence type="inferred from homology"/>
<keyword evidence="5" id="KW-1185">Reference proteome</keyword>
<dbReference type="Gene3D" id="3.40.640.10">
    <property type="entry name" value="Type I PLP-dependent aspartate aminotransferase-like (Major domain)"/>
    <property type="match status" value="1"/>
</dbReference>
<dbReference type="EC" id="2.6.1.55" evidence="4"/>
<dbReference type="PANTHER" id="PTHR43094:SF1">
    <property type="entry name" value="AMINOTRANSFERASE CLASS-III"/>
    <property type="match status" value="1"/>
</dbReference>
<evidence type="ECO:0000256" key="2">
    <source>
        <dbReference type="ARBA" id="ARBA00022898"/>
    </source>
</evidence>
<accession>A0A7Y9TKA0</accession>
<keyword evidence="4" id="KW-0808">Transferase</keyword>
<evidence type="ECO:0000313" key="4">
    <source>
        <dbReference type="EMBL" id="NYF79062.1"/>
    </source>
</evidence>
<dbReference type="InterPro" id="IPR015424">
    <property type="entry name" value="PyrdxlP-dep_Trfase"/>
</dbReference>
<comment type="similarity">
    <text evidence="1 3">Belongs to the class-III pyridoxal-phosphate-dependent aminotransferase family.</text>
</comment>
<dbReference type="InterPro" id="IPR015421">
    <property type="entry name" value="PyrdxlP-dep_Trfase_major"/>
</dbReference>
<gene>
    <name evidence="4" type="ORF">HDF17_001349</name>
</gene>
<dbReference type="GO" id="GO:0005829">
    <property type="term" value="C:cytosol"/>
    <property type="evidence" value="ECO:0007669"/>
    <property type="project" value="TreeGrafter"/>
</dbReference>